<dbReference type="STRING" id="112901.SAMN04488500_11868"/>
<evidence type="ECO:0000256" key="1">
    <source>
        <dbReference type="PIRSR" id="PIRSR037847-1"/>
    </source>
</evidence>
<name>A0A1W2DUJ4_9FIRM</name>
<gene>
    <name evidence="4" type="ORF">SAMN04488500_11868</name>
</gene>
<feature type="binding site" evidence="1">
    <location>
        <position position="85"/>
    </location>
    <ligand>
        <name>Ni(2+)</name>
        <dbReference type="ChEBI" id="CHEBI:49786"/>
    </ligand>
</feature>
<feature type="binding site" evidence="1">
    <location>
        <position position="144"/>
    </location>
    <ligand>
        <name>Ni(2+)</name>
        <dbReference type="ChEBI" id="CHEBI:49786"/>
    </ligand>
</feature>
<keyword evidence="1" id="KW-0533">Nickel</keyword>
<evidence type="ECO:0000259" key="3">
    <source>
        <dbReference type="Pfam" id="PF08279"/>
    </source>
</evidence>
<evidence type="ECO:0000313" key="5">
    <source>
        <dbReference type="Proteomes" id="UP000192738"/>
    </source>
</evidence>
<dbReference type="InterPro" id="IPR036390">
    <property type="entry name" value="WH_DNA-bd_sf"/>
</dbReference>
<feature type="binding site" evidence="1">
    <location>
        <position position="146"/>
    </location>
    <ligand>
        <name>Ni(2+)</name>
        <dbReference type="ChEBI" id="CHEBI:49786"/>
    </ligand>
</feature>
<keyword evidence="1" id="KW-0479">Metal-binding</keyword>
<dbReference type="PANTHER" id="PTHR40068:SF1">
    <property type="entry name" value="TRANSCRIPTION REPRESSOR NIAR-RELATED"/>
    <property type="match status" value="1"/>
</dbReference>
<dbReference type="SUPFAM" id="SSF75500">
    <property type="entry name" value="Putative transcriptional regulator TM1602, C-terminal domain"/>
    <property type="match status" value="1"/>
</dbReference>
<dbReference type="Gene3D" id="3.30.1340.20">
    <property type="entry name" value="3H domain"/>
    <property type="match status" value="1"/>
</dbReference>
<dbReference type="RefSeq" id="WP_084577334.1">
    <property type="nucleotide sequence ID" value="NZ_CP155572.1"/>
</dbReference>
<dbReference type="SUPFAM" id="SSF46785">
    <property type="entry name" value="Winged helix' DNA-binding domain"/>
    <property type="match status" value="1"/>
</dbReference>
<dbReference type="PIRSF" id="PIRSF037847">
    <property type="entry name" value="NiaR"/>
    <property type="match status" value="1"/>
</dbReference>
<dbReference type="InterPro" id="IPR035922">
    <property type="entry name" value="3H_dom_sf"/>
</dbReference>
<sequence length="171" mass="18213">MEAKERREQIVRALKCVGQPLTGTALAKELGVSRQVIVGDIAILRAAGVDICATPQGYIILPVSATTAVTARFACRHGVELMEDELAAIVDNGGRVLDVSVDHPVYGEIKANLMLASRRDLTEFLHKSAESGAAPLSLITGGVHLHTVEAPSKDVLQKIAIELKMLGILLD</sequence>
<evidence type="ECO:0000313" key="4">
    <source>
        <dbReference type="EMBL" id="SMD01130.1"/>
    </source>
</evidence>
<evidence type="ECO:0008006" key="6">
    <source>
        <dbReference type="Google" id="ProtNLM"/>
    </source>
</evidence>
<feature type="binding site" evidence="1">
    <location>
        <position position="77"/>
    </location>
    <ligand>
        <name>Ni(2+)</name>
        <dbReference type="ChEBI" id="CHEBI:49786"/>
    </ligand>
</feature>
<proteinExistence type="predicted"/>
<protein>
    <recommendedName>
        <fullName evidence="6">Transcription repressor NadR</fullName>
    </recommendedName>
</protein>
<dbReference type="InterPro" id="IPR004173">
    <property type="entry name" value="3H_domain"/>
</dbReference>
<dbReference type="OrthoDB" id="9792661at2"/>
<dbReference type="Gene3D" id="1.10.10.10">
    <property type="entry name" value="Winged helix-like DNA-binding domain superfamily/Winged helix DNA-binding domain"/>
    <property type="match status" value="1"/>
</dbReference>
<dbReference type="InterPro" id="IPR013196">
    <property type="entry name" value="HTH_11"/>
</dbReference>
<dbReference type="GO" id="GO:0046872">
    <property type="term" value="F:metal ion binding"/>
    <property type="evidence" value="ECO:0007669"/>
    <property type="project" value="UniProtKB-KW"/>
</dbReference>
<feature type="domain" description="Helix-turn-helix type 11" evidence="3">
    <location>
        <begin position="6"/>
        <end position="59"/>
    </location>
</feature>
<dbReference type="Proteomes" id="UP000192738">
    <property type="component" value="Unassembled WGS sequence"/>
</dbReference>
<dbReference type="AlphaFoldDB" id="A0A1W2DUJ4"/>
<organism evidence="4 5">
    <name type="scientific">Sporomusa malonica</name>
    <dbReference type="NCBI Taxonomy" id="112901"/>
    <lineage>
        <taxon>Bacteria</taxon>
        <taxon>Bacillati</taxon>
        <taxon>Bacillota</taxon>
        <taxon>Negativicutes</taxon>
        <taxon>Selenomonadales</taxon>
        <taxon>Sporomusaceae</taxon>
        <taxon>Sporomusa</taxon>
    </lineage>
</organism>
<accession>A0A1W2DUJ4</accession>
<dbReference type="PANTHER" id="PTHR40068">
    <property type="entry name" value="TRANSCRIPTION REPRESSOR NIAR-RELATED"/>
    <property type="match status" value="1"/>
</dbReference>
<evidence type="ECO:0000259" key="2">
    <source>
        <dbReference type="Pfam" id="PF02829"/>
    </source>
</evidence>
<feature type="domain" description="3H" evidence="2">
    <location>
        <begin position="73"/>
        <end position="169"/>
    </location>
</feature>
<dbReference type="InterPro" id="IPR036388">
    <property type="entry name" value="WH-like_DNA-bd_sf"/>
</dbReference>
<reference evidence="4 5" key="1">
    <citation type="submission" date="2017-04" db="EMBL/GenBank/DDBJ databases">
        <authorList>
            <person name="Afonso C.L."/>
            <person name="Miller P.J."/>
            <person name="Scott M.A."/>
            <person name="Spackman E."/>
            <person name="Goraichik I."/>
            <person name="Dimitrov K.M."/>
            <person name="Suarez D.L."/>
            <person name="Swayne D.E."/>
        </authorList>
    </citation>
    <scope>NUCLEOTIDE SEQUENCE [LARGE SCALE GENOMIC DNA]</scope>
    <source>
        <strain evidence="4 5">DSM 5090</strain>
    </source>
</reference>
<dbReference type="InterPro" id="IPR026043">
    <property type="entry name" value="NadR"/>
</dbReference>
<dbReference type="Pfam" id="PF02829">
    <property type="entry name" value="3H"/>
    <property type="match status" value="1"/>
</dbReference>
<keyword evidence="5" id="KW-1185">Reference proteome</keyword>
<dbReference type="Pfam" id="PF08279">
    <property type="entry name" value="HTH_11"/>
    <property type="match status" value="1"/>
</dbReference>
<dbReference type="EMBL" id="FWXI01000018">
    <property type="protein sequence ID" value="SMD01130.1"/>
    <property type="molecule type" value="Genomic_DNA"/>
</dbReference>